<keyword evidence="5" id="KW-1185">Reference proteome</keyword>
<dbReference type="AlphaFoldDB" id="A0A8H7QC63"/>
<dbReference type="Proteomes" id="UP000650833">
    <property type="component" value="Unassembled WGS sequence"/>
</dbReference>
<evidence type="ECO:0000256" key="2">
    <source>
        <dbReference type="SAM" id="MobiDB-lite"/>
    </source>
</evidence>
<sequence>MYPAFNPTPSNSPQLPPAQKKKHRNPFTYLFTKQYKSTPTTNLYAQQQEQSKQGIFGVPLCDASKIGSDLWDLRVPDPVALCFDEISKRGLTTEGIFRLSGATSEVILLENKINMCSPDERKKIDPSQFDIHTLTSLVKKYLRELPEPVIPNAFHEQFQGIDLQFNTVNQLSAIIVKLPFYNRQLLHAILLISARIQYHVNVNMMCPEALATVFAPVCTGFEQSLKDHMNTSFSTPTATIHKKSKKHTQSPIQRSSNIEQHIKRNKNWTDIWKVMIEQHEGLIAILDKQMYQSQENQQRSTQDMTWKQHRVYYNHTSPLGNRSLPSPFSTNGSLVPLPNDIMMAQFYPMQQQGTTSIIPVAQPSSPSPLSASVSATTSSNYYQQQQRSNDTIFEESGNNSGFHHSLAKKTSSFFPKSNTIRKILSASTLR</sequence>
<evidence type="ECO:0000256" key="1">
    <source>
        <dbReference type="ARBA" id="ARBA00022468"/>
    </source>
</evidence>
<feature type="region of interest" description="Disordered" evidence="2">
    <location>
        <begin position="1"/>
        <end position="22"/>
    </location>
</feature>
<feature type="region of interest" description="Disordered" evidence="2">
    <location>
        <begin position="362"/>
        <end position="387"/>
    </location>
</feature>
<evidence type="ECO:0000313" key="4">
    <source>
        <dbReference type="EMBL" id="KAG2189932.1"/>
    </source>
</evidence>
<dbReference type="InterPro" id="IPR008936">
    <property type="entry name" value="Rho_GTPase_activation_prot"/>
</dbReference>
<dbReference type="GO" id="GO:0005737">
    <property type="term" value="C:cytoplasm"/>
    <property type="evidence" value="ECO:0007669"/>
    <property type="project" value="TreeGrafter"/>
</dbReference>
<evidence type="ECO:0000313" key="5">
    <source>
        <dbReference type="Proteomes" id="UP000650833"/>
    </source>
</evidence>
<feature type="compositionally biased region" description="Low complexity" evidence="2">
    <location>
        <begin position="362"/>
        <end position="386"/>
    </location>
</feature>
<dbReference type="Pfam" id="PF00620">
    <property type="entry name" value="RhoGAP"/>
    <property type="match status" value="1"/>
</dbReference>
<dbReference type="CDD" id="cd00159">
    <property type="entry name" value="RhoGAP"/>
    <property type="match status" value="1"/>
</dbReference>
<name>A0A8H7QC63_9FUNG</name>
<dbReference type="InterPro" id="IPR000198">
    <property type="entry name" value="RhoGAP_dom"/>
</dbReference>
<dbReference type="PANTHER" id="PTHR23176">
    <property type="entry name" value="RHO/RAC/CDC GTPASE-ACTIVATING PROTEIN"/>
    <property type="match status" value="1"/>
</dbReference>
<dbReference type="OrthoDB" id="19923at2759"/>
<evidence type="ECO:0000259" key="3">
    <source>
        <dbReference type="PROSITE" id="PS50238"/>
    </source>
</evidence>
<keyword evidence="1" id="KW-0343">GTPase activation</keyword>
<accession>A0A8H7QC63</accession>
<dbReference type="InterPro" id="IPR050729">
    <property type="entry name" value="Rho-GAP"/>
</dbReference>
<dbReference type="GO" id="GO:0005096">
    <property type="term" value="F:GTPase activator activity"/>
    <property type="evidence" value="ECO:0007669"/>
    <property type="project" value="UniProtKB-KW"/>
</dbReference>
<dbReference type="SUPFAM" id="SSF48350">
    <property type="entry name" value="GTPase activation domain, GAP"/>
    <property type="match status" value="1"/>
</dbReference>
<proteinExistence type="predicted"/>
<feature type="region of interest" description="Disordered" evidence="2">
    <location>
        <begin position="234"/>
        <end position="257"/>
    </location>
</feature>
<dbReference type="GO" id="GO:0007165">
    <property type="term" value="P:signal transduction"/>
    <property type="evidence" value="ECO:0007669"/>
    <property type="project" value="InterPro"/>
</dbReference>
<organism evidence="4 5">
    <name type="scientific">Mucor plumbeus</name>
    <dbReference type="NCBI Taxonomy" id="97098"/>
    <lineage>
        <taxon>Eukaryota</taxon>
        <taxon>Fungi</taxon>
        <taxon>Fungi incertae sedis</taxon>
        <taxon>Mucoromycota</taxon>
        <taxon>Mucoromycotina</taxon>
        <taxon>Mucoromycetes</taxon>
        <taxon>Mucorales</taxon>
        <taxon>Mucorineae</taxon>
        <taxon>Mucoraceae</taxon>
        <taxon>Mucor</taxon>
    </lineage>
</organism>
<gene>
    <name evidence="4" type="ORF">INT46_008298</name>
</gene>
<dbReference type="EMBL" id="JAEPRC010001120">
    <property type="protein sequence ID" value="KAG2189932.1"/>
    <property type="molecule type" value="Genomic_DNA"/>
</dbReference>
<dbReference type="PROSITE" id="PS50238">
    <property type="entry name" value="RHOGAP"/>
    <property type="match status" value="1"/>
</dbReference>
<comment type="caution">
    <text evidence="4">The sequence shown here is derived from an EMBL/GenBank/DDBJ whole genome shotgun (WGS) entry which is preliminary data.</text>
</comment>
<dbReference type="Gene3D" id="1.10.555.10">
    <property type="entry name" value="Rho GTPase activation protein"/>
    <property type="match status" value="1"/>
</dbReference>
<reference evidence="4" key="1">
    <citation type="submission" date="2020-12" db="EMBL/GenBank/DDBJ databases">
        <title>Metabolic potential, ecology and presence of endohyphal bacteria is reflected in genomic diversity of Mucoromycotina.</title>
        <authorList>
            <person name="Muszewska A."/>
            <person name="Okrasinska A."/>
            <person name="Steczkiewicz K."/>
            <person name="Drgas O."/>
            <person name="Orlowska M."/>
            <person name="Perlinska-Lenart U."/>
            <person name="Aleksandrzak-Piekarczyk T."/>
            <person name="Szatraj K."/>
            <person name="Zielenkiewicz U."/>
            <person name="Pilsyk S."/>
            <person name="Malc E."/>
            <person name="Mieczkowski P."/>
            <person name="Kruszewska J.S."/>
            <person name="Biernat P."/>
            <person name="Pawlowska J."/>
        </authorList>
    </citation>
    <scope>NUCLEOTIDE SEQUENCE</scope>
    <source>
        <strain evidence="4">CBS 226.32</strain>
    </source>
</reference>
<feature type="domain" description="Rho-GAP" evidence="3">
    <location>
        <begin position="68"/>
        <end position="283"/>
    </location>
</feature>
<dbReference type="PANTHER" id="PTHR23176:SF0">
    <property type="entry name" value="RHO GTPASE ACTIVATING PROTEIN AT 19D, ISOFORM D"/>
    <property type="match status" value="1"/>
</dbReference>
<dbReference type="SMART" id="SM00324">
    <property type="entry name" value="RhoGAP"/>
    <property type="match status" value="1"/>
</dbReference>
<protein>
    <recommendedName>
        <fullName evidence="3">Rho-GAP domain-containing protein</fullName>
    </recommendedName>
</protein>